<reference evidence="2 3" key="1">
    <citation type="submission" date="2012-08" db="EMBL/GenBank/DDBJ databases">
        <title>Whole genome shotgun sequence of Kineosphaera limosa NBRC 100340.</title>
        <authorList>
            <person name="Yoshida I."/>
            <person name="Isaki S."/>
            <person name="Hosoyama A."/>
            <person name="Tsuchikane K."/>
            <person name="Katsumata H."/>
            <person name="Ando Y."/>
            <person name="Ohji S."/>
            <person name="Hamada M."/>
            <person name="Tamura T."/>
            <person name="Yamazoe A."/>
            <person name="Yamazaki S."/>
            <person name="Fujita N."/>
        </authorList>
    </citation>
    <scope>NUCLEOTIDE SEQUENCE [LARGE SCALE GENOMIC DNA]</scope>
    <source>
        <strain evidence="2 3">NBRC 100340</strain>
    </source>
</reference>
<sequence length="342" mass="37214">MSAAVDRQSSLRRFRVRLGLRVQLLVLCLVGLLGMVGLGTVAAVNVERMNAAAQRIDALQALRLAIADVRYANTDVAGWQGFYAWDVAAKGVAQAFDPTEGYNRAGYVEAATSAEEAIAAVPTDEFTDEADRQRWQRVRDGFDMLFAADAEAVAAYRQDTPASIARGNDLLNDADLEGSAAQAFELVDTAGLELMASMHQRVEAAKEDAAATLRTTYLQIGVALLVFLALLIAAWWRVSRRLLTGISAILAAVRAMGRGDLTVEAGVRAATSSGRCLAPQTPLGTKCSKSSKRCRARAPRCRHPGRSCCRYRTAWARARPRRPISSPRRAPPPWRCRPACRR</sequence>
<keyword evidence="1" id="KW-1133">Transmembrane helix</keyword>
<evidence type="ECO:0000313" key="3">
    <source>
        <dbReference type="Proteomes" id="UP000008366"/>
    </source>
</evidence>
<feature type="transmembrane region" description="Helical" evidence="1">
    <location>
        <begin position="217"/>
        <end position="236"/>
    </location>
</feature>
<dbReference type="AlphaFoldDB" id="K6VN21"/>
<dbReference type="RefSeq" id="WP_006594155.1">
    <property type="nucleotide sequence ID" value="NZ_BAHD01000076.1"/>
</dbReference>
<dbReference type="eggNOG" id="COG0840">
    <property type="taxonomic scope" value="Bacteria"/>
</dbReference>
<evidence type="ECO:0000256" key="1">
    <source>
        <dbReference type="SAM" id="Phobius"/>
    </source>
</evidence>
<dbReference type="OrthoDB" id="5149474at2"/>
<keyword evidence="3" id="KW-1185">Reference proteome</keyword>
<gene>
    <name evidence="2" type="ORF">KILIM_076_00080</name>
</gene>
<evidence type="ECO:0000313" key="2">
    <source>
        <dbReference type="EMBL" id="GAB97623.1"/>
    </source>
</evidence>
<evidence type="ECO:0008006" key="4">
    <source>
        <dbReference type="Google" id="ProtNLM"/>
    </source>
</evidence>
<dbReference type="Gene3D" id="6.10.340.10">
    <property type="match status" value="1"/>
</dbReference>
<comment type="caution">
    <text evidence="2">The sequence shown here is derived from an EMBL/GenBank/DDBJ whole genome shotgun (WGS) entry which is preliminary data.</text>
</comment>
<dbReference type="EMBL" id="BAHD01000076">
    <property type="protein sequence ID" value="GAB97623.1"/>
    <property type="molecule type" value="Genomic_DNA"/>
</dbReference>
<organism evidence="2 3">
    <name type="scientific">Kineosphaera limosa NBRC 100340</name>
    <dbReference type="NCBI Taxonomy" id="1184609"/>
    <lineage>
        <taxon>Bacteria</taxon>
        <taxon>Bacillati</taxon>
        <taxon>Actinomycetota</taxon>
        <taxon>Actinomycetes</taxon>
        <taxon>Micrococcales</taxon>
        <taxon>Dermatophilaceae</taxon>
        <taxon>Kineosphaera</taxon>
    </lineage>
</organism>
<dbReference type="Proteomes" id="UP000008366">
    <property type="component" value="Unassembled WGS sequence"/>
</dbReference>
<proteinExistence type="predicted"/>
<keyword evidence="1" id="KW-0472">Membrane</keyword>
<dbReference type="STRING" id="1184609.KILIM_076_00080"/>
<accession>K6VN21</accession>
<name>K6VN21_9MICO</name>
<protein>
    <recommendedName>
        <fullName evidence="4">Methyl-accepting chemotaxis protein</fullName>
    </recommendedName>
</protein>
<keyword evidence="1" id="KW-0812">Transmembrane</keyword>